<sequence length="296" mass="32955">MRSIPMYFTILQAPRCKIHTLSSVWWDTLQSFGGGSGKGSGVRLISCNNYGVERGQARKWSRRTVTTETEGRNKTSSSKLSGIRQKILDGSVTTSKFNASKAEISHAQSIQYWNIQPNILEQKDLASPVTVIVFDIETTGFSRVNERIIEIALQDLRGGENSTFQTLVNPGRYVSNHHIHGITTHMVNRPDVPRMEDLIPILLAYVRSRQKPGGNVVFVAHNGRTFDAPFKLSLQGLREHFGIPLIGSAHRAMSDVHSLSLILQRLTFDLQIPVSGLVERSFSASDLINSKKKKSS</sequence>
<gene>
    <name evidence="10" type="ORF">RJ641_020766</name>
</gene>
<dbReference type="InterPro" id="IPR036397">
    <property type="entry name" value="RNaseH_sf"/>
</dbReference>
<dbReference type="CDD" id="cd06127">
    <property type="entry name" value="DEDDh"/>
    <property type="match status" value="1"/>
</dbReference>
<organism evidence="10 11">
    <name type="scientific">Dillenia turbinata</name>
    <dbReference type="NCBI Taxonomy" id="194707"/>
    <lineage>
        <taxon>Eukaryota</taxon>
        <taxon>Viridiplantae</taxon>
        <taxon>Streptophyta</taxon>
        <taxon>Embryophyta</taxon>
        <taxon>Tracheophyta</taxon>
        <taxon>Spermatophyta</taxon>
        <taxon>Magnoliopsida</taxon>
        <taxon>eudicotyledons</taxon>
        <taxon>Gunneridae</taxon>
        <taxon>Pentapetalae</taxon>
        <taxon>Dilleniales</taxon>
        <taxon>Dilleniaceae</taxon>
        <taxon>Dillenia</taxon>
    </lineage>
</organism>
<dbReference type="AlphaFoldDB" id="A0AAN8UMQ7"/>
<evidence type="ECO:0000256" key="5">
    <source>
        <dbReference type="ARBA" id="ARBA00022839"/>
    </source>
</evidence>
<dbReference type="SUPFAM" id="SSF53098">
    <property type="entry name" value="Ribonuclease H-like"/>
    <property type="match status" value="1"/>
</dbReference>
<evidence type="ECO:0000256" key="3">
    <source>
        <dbReference type="ARBA" id="ARBA00022723"/>
    </source>
</evidence>
<dbReference type="InterPro" id="IPR040393">
    <property type="entry name" value="TREX1/2"/>
</dbReference>
<dbReference type="SMART" id="SM00479">
    <property type="entry name" value="EXOIII"/>
    <property type="match status" value="1"/>
</dbReference>
<dbReference type="Proteomes" id="UP001370490">
    <property type="component" value="Unassembled WGS sequence"/>
</dbReference>
<evidence type="ECO:0000256" key="7">
    <source>
        <dbReference type="ARBA" id="ARBA00025769"/>
    </source>
</evidence>
<reference evidence="10 11" key="1">
    <citation type="submission" date="2023-12" db="EMBL/GenBank/DDBJ databases">
        <title>A high-quality genome assembly for Dillenia turbinata (Dilleniales).</title>
        <authorList>
            <person name="Chanderbali A."/>
        </authorList>
    </citation>
    <scope>NUCLEOTIDE SEQUENCE [LARGE SCALE GENOMIC DNA]</scope>
    <source>
        <strain evidence="10">LSX21</strain>
        <tissue evidence="10">Leaf</tissue>
    </source>
</reference>
<dbReference type="InterPro" id="IPR012337">
    <property type="entry name" value="RNaseH-like_sf"/>
</dbReference>
<evidence type="ECO:0000256" key="8">
    <source>
        <dbReference type="SAM" id="MobiDB-lite"/>
    </source>
</evidence>
<keyword evidence="6" id="KW-0460">Magnesium</keyword>
<dbReference type="PANTHER" id="PTHR13058">
    <property type="entry name" value="THREE PRIME REPAIR EXONUCLEASE 1, 2"/>
    <property type="match status" value="1"/>
</dbReference>
<dbReference type="PANTHER" id="PTHR13058:SF19">
    <property type="entry name" value="LD40940P"/>
    <property type="match status" value="1"/>
</dbReference>
<feature type="domain" description="Exonuclease" evidence="9">
    <location>
        <begin position="130"/>
        <end position="272"/>
    </location>
</feature>
<accession>A0AAN8UMQ7</accession>
<comment type="similarity">
    <text evidence="7">Belongs to the exonuclease superfamily. TREX family.</text>
</comment>
<keyword evidence="11" id="KW-1185">Reference proteome</keyword>
<comment type="caution">
    <text evidence="10">The sequence shown here is derived from an EMBL/GenBank/DDBJ whole genome shotgun (WGS) entry which is preliminary data.</text>
</comment>
<evidence type="ECO:0000313" key="11">
    <source>
        <dbReference type="Proteomes" id="UP001370490"/>
    </source>
</evidence>
<dbReference type="GO" id="GO:0005737">
    <property type="term" value="C:cytoplasm"/>
    <property type="evidence" value="ECO:0007669"/>
    <property type="project" value="TreeGrafter"/>
</dbReference>
<keyword evidence="4" id="KW-0378">Hydrolase</keyword>
<evidence type="ECO:0000256" key="1">
    <source>
        <dbReference type="ARBA" id="ARBA00001946"/>
    </source>
</evidence>
<name>A0AAN8UMQ7_9MAGN</name>
<dbReference type="InterPro" id="IPR013520">
    <property type="entry name" value="Ribonucl_H"/>
</dbReference>
<evidence type="ECO:0000313" key="10">
    <source>
        <dbReference type="EMBL" id="KAK6915649.1"/>
    </source>
</evidence>
<dbReference type="GO" id="GO:0008296">
    <property type="term" value="F:3'-5'-DNA exonuclease activity"/>
    <property type="evidence" value="ECO:0007669"/>
    <property type="project" value="TreeGrafter"/>
</dbReference>
<dbReference type="EMBL" id="JBAMMX010000025">
    <property type="protein sequence ID" value="KAK6915649.1"/>
    <property type="molecule type" value="Genomic_DNA"/>
</dbReference>
<evidence type="ECO:0000256" key="2">
    <source>
        <dbReference type="ARBA" id="ARBA00022722"/>
    </source>
</evidence>
<keyword evidence="3" id="KW-0479">Metal-binding</keyword>
<evidence type="ECO:0000259" key="9">
    <source>
        <dbReference type="SMART" id="SM00479"/>
    </source>
</evidence>
<comment type="cofactor">
    <cofactor evidence="1">
        <name>Mg(2+)</name>
        <dbReference type="ChEBI" id="CHEBI:18420"/>
    </cofactor>
</comment>
<keyword evidence="2" id="KW-0540">Nuclease</keyword>
<dbReference type="GO" id="GO:0046872">
    <property type="term" value="F:metal ion binding"/>
    <property type="evidence" value="ECO:0007669"/>
    <property type="project" value="UniProtKB-KW"/>
</dbReference>
<protein>
    <submittedName>
        <fullName evidence="10">Exonuclease, RNase T/DNA polymerase III</fullName>
    </submittedName>
</protein>
<proteinExistence type="inferred from homology"/>
<dbReference type="Gene3D" id="3.30.420.10">
    <property type="entry name" value="Ribonuclease H-like superfamily/Ribonuclease H"/>
    <property type="match status" value="1"/>
</dbReference>
<keyword evidence="5 10" id="KW-0269">Exonuclease</keyword>
<feature type="compositionally biased region" description="Polar residues" evidence="8">
    <location>
        <begin position="63"/>
        <end position="80"/>
    </location>
</feature>
<feature type="region of interest" description="Disordered" evidence="8">
    <location>
        <begin position="61"/>
        <end position="80"/>
    </location>
</feature>
<evidence type="ECO:0000256" key="6">
    <source>
        <dbReference type="ARBA" id="ARBA00022842"/>
    </source>
</evidence>
<dbReference type="GO" id="GO:0006308">
    <property type="term" value="P:DNA catabolic process"/>
    <property type="evidence" value="ECO:0007669"/>
    <property type="project" value="TreeGrafter"/>
</dbReference>
<dbReference type="Pfam" id="PF00929">
    <property type="entry name" value="RNase_T"/>
    <property type="match status" value="1"/>
</dbReference>
<dbReference type="GO" id="GO:0003676">
    <property type="term" value="F:nucleic acid binding"/>
    <property type="evidence" value="ECO:0007669"/>
    <property type="project" value="InterPro"/>
</dbReference>
<evidence type="ECO:0000256" key="4">
    <source>
        <dbReference type="ARBA" id="ARBA00022801"/>
    </source>
</evidence>